<evidence type="ECO:0000256" key="1">
    <source>
        <dbReference type="PROSITE-ProRule" id="PRU00339"/>
    </source>
</evidence>
<evidence type="ECO:0000313" key="3">
    <source>
        <dbReference type="Proteomes" id="UP001175261"/>
    </source>
</evidence>
<keyword evidence="1" id="KW-0802">TPR repeat</keyword>
<dbReference type="InterPro" id="IPR019734">
    <property type="entry name" value="TPR_rpt"/>
</dbReference>
<keyword evidence="3" id="KW-1185">Reference proteome</keyword>
<dbReference type="SMART" id="SM00028">
    <property type="entry name" value="TPR"/>
    <property type="match status" value="1"/>
</dbReference>
<dbReference type="PROSITE" id="PS50005">
    <property type="entry name" value="TPR"/>
    <property type="match status" value="1"/>
</dbReference>
<comment type="caution">
    <text evidence="2">The sequence shown here is derived from an EMBL/GenBank/DDBJ whole genome shotgun (WGS) entry which is preliminary data.</text>
</comment>
<dbReference type="Gene3D" id="1.25.40.10">
    <property type="entry name" value="Tetratricopeptide repeat domain"/>
    <property type="match status" value="1"/>
</dbReference>
<reference evidence="2" key="1">
    <citation type="submission" date="2022-10" db="EMBL/GenBank/DDBJ databases">
        <title>Determination and structural analysis of whole genome sequence of Sarocladium strictum F4-1.</title>
        <authorList>
            <person name="Hu L."/>
            <person name="Jiang Y."/>
        </authorList>
    </citation>
    <scope>NUCLEOTIDE SEQUENCE</scope>
    <source>
        <strain evidence="2">F4-1</strain>
    </source>
</reference>
<gene>
    <name evidence="2" type="ORF">NLU13_3104</name>
</gene>
<accession>A0AA39GN63</accession>
<dbReference type="InterPro" id="IPR011990">
    <property type="entry name" value="TPR-like_helical_dom_sf"/>
</dbReference>
<organism evidence="2 3">
    <name type="scientific">Sarocladium strictum</name>
    <name type="common">Black bundle disease fungus</name>
    <name type="synonym">Acremonium strictum</name>
    <dbReference type="NCBI Taxonomy" id="5046"/>
    <lineage>
        <taxon>Eukaryota</taxon>
        <taxon>Fungi</taxon>
        <taxon>Dikarya</taxon>
        <taxon>Ascomycota</taxon>
        <taxon>Pezizomycotina</taxon>
        <taxon>Sordariomycetes</taxon>
        <taxon>Hypocreomycetidae</taxon>
        <taxon>Hypocreales</taxon>
        <taxon>Sarocladiaceae</taxon>
        <taxon>Sarocladium</taxon>
    </lineage>
</organism>
<evidence type="ECO:0000313" key="2">
    <source>
        <dbReference type="EMBL" id="KAK0389529.1"/>
    </source>
</evidence>
<dbReference type="SUPFAM" id="SSF81901">
    <property type="entry name" value="HCP-like"/>
    <property type="match status" value="1"/>
</dbReference>
<dbReference type="Proteomes" id="UP001175261">
    <property type="component" value="Unassembled WGS sequence"/>
</dbReference>
<proteinExistence type="predicted"/>
<name>A0AA39GN63_SARSR</name>
<dbReference type="EMBL" id="JAPDFR010000002">
    <property type="protein sequence ID" value="KAK0389529.1"/>
    <property type="molecule type" value="Genomic_DNA"/>
</dbReference>
<protein>
    <submittedName>
        <fullName evidence="2">Uncharacterized protein</fullName>
    </submittedName>
</protein>
<sequence>MKDMQLQYMTFKGFEATCAGVQGQGLWKRSTAVEYYECAQAFVAAVQKGSSPGSTHLLDQPRFDAATIYETGCILHARHPSLTPLASAMWASASGLGFQPATITLAGDLVRHGKFGQLPMMRKVESDFRRIVTQGKDANALTIEALRLYRQEKKLSQAAAMFKKALSVGGPDFSFKSRCENGLGHIAYSQGRLEEAAEYLEKAYEVDPRSAGLLLGDVYASLDPQKARQVYYRTASHGNATAWGRLADLELGMAMDAQHQPTKQEHQLWAMEFQRLGDAQRTDGRTVESL</sequence>
<dbReference type="Pfam" id="PF13181">
    <property type="entry name" value="TPR_8"/>
    <property type="match status" value="1"/>
</dbReference>
<feature type="repeat" description="TPR" evidence="1">
    <location>
        <begin position="177"/>
        <end position="210"/>
    </location>
</feature>
<dbReference type="AlphaFoldDB" id="A0AA39GN63"/>